<gene>
    <name evidence="1" type="ORF">V6N11_008062</name>
</gene>
<evidence type="ECO:0000313" key="1">
    <source>
        <dbReference type="EMBL" id="KAK8993847.1"/>
    </source>
</evidence>
<organism evidence="1 2">
    <name type="scientific">Hibiscus sabdariffa</name>
    <name type="common">roselle</name>
    <dbReference type="NCBI Taxonomy" id="183260"/>
    <lineage>
        <taxon>Eukaryota</taxon>
        <taxon>Viridiplantae</taxon>
        <taxon>Streptophyta</taxon>
        <taxon>Embryophyta</taxon>
        <taxon>Tracheophyta</taxon>
        <taxon>Spermatophyta</taxon>
        <taxon>Magnoliopsida</taxon>
        <taxon>eudicotyledons</taxon>
        <taxon>Gunneridae</taxon>
        <taxon>Pentapetalae</taxon>
        <taxon>rosids</taxon>
        <taxon>malvids</taxon>
        <taxon>Malvales</taxon>
        <taxon>Malvaceae</taxon>
        <taxon>Malvoideae</taxon>
        <taxon>Hibiscus</taxon>
    </lineage>
</organism>
<evidence type="ECO:0000313" key="2">
    <source>
        <dbReference type="Proteomes" id="UP001396334"/>
    </source>
</evidence>
<name>A0ABR2PZI1_9ROSI</name>
<dbReference type="EMBL" id="JBBPBN010000048">
    <property type="protein sequence ID" value="KAK8993847.1"/>
    <property type="molecule type" value="Genomic_DNA"/>
</dbReference>
<sequence length="158" mass="17333">MPLDSLVKAPGSCCLLGLAMLTIRPRSVSTSLHSQWKQTLTKAMSRCVHLFLQSITPITAKRSRKTDSKTPPNPRAEPERLFLASATICTCFSCFVYFDIGATRKPVGQEIHHCRNQASSEGLGLELGVGKENHVELGKGNEFSHAVCYLISSTEISR</sequence>
<keyword evidence="2" id="KW-1185">Reference proteome</keyword>
<accession>A0ABR2PZI1</accession>
<proteinExistence type="predicted"/>
<comment type="caution">
    <text evidence="1">The sequence shown here is derived from an EMBL/GenBank/DDBJ whole genome shotgun (WGS) entry which is preliminary data.</text>
</comment>
<dbReference type="Proteomes" id="UP001396334">
    <property type="component" value="Unassembled WGS sequence"/>
</dbReference>
<protein>
    <submittedName>
        <fullName evidence="1">Uncharacterized protein</fullName>
    </submittedName>
</protein>
<reference evidence="1 2" key="1">
    <citation type="journal article" date="2024" name="G3 (Bethesda)">
        <title>Genome assembly of Hibiscus sabdariffa L. provides insights into metabolisms of medicinal natural products.</title>
        <authorList>
            <person name="Kim T."/>
        </authorList>
    </citation>
    <scope>NUCLEOTIDE SEQUENCE [LARGE SCALE GENOMIC DNA]</scope>
    <source>
        <strain evidence="1">TK-2024</strain>
        <tissue evidence="1">Old leaves</tissue>
    </source>
</reference>